<evidence type="ECO:0000313" key="1">
    <source>
        <dbReference type="EMBL" id="KKN44557.1"/>
    </source>
</evidence>
<dbReference type="AlphaFoldDB" id="A0A0F9R5J1"/>
<gene>
    <name evidence="1" type="ORF">LCGC14_0691900</name>
</gene>
<protein>
    <submittedName>
        <fullName evidence="1">Uncharacterized protein</fullName>
    </submittedName>
</protein>
<name>A0A0F9R5J1_9ZZZZ</name>
<dbReference type="EMBL" id="LAZR01001444">
    <property type="protein sequence ID" value="KKN44557.1"/>
    <property type="molecule type" value="Genomic_DNA"/>
</dbReference>
<sequence length="187" mass="21522">MLYSSERLAEDLKGLEEKFSGVLNKLEINRDKEGVSSMPKQLTRIVERWIHSRILRGLEGFVSREKVETLKQILDEYSDLLEYCDTKDPKELIIDTFTFKKGLTGIEPVGKDAERINSFIQQLRKFFFASYSADEIFISRFKNLPVFAETNKEFLTKPDVAGTSYGYSAGDILLYCKEKGLLNLIKL</sequence>
<organism evidence="1">
    <name type="scientific">marine sediment metagenome</name>
    <dbReference type="NCBI Taxonomy" id="412755"/>
    <lineage>
        <taxon>unclassified sequences</taxon>
        <taxon>metagenomes</taxon>
        <taxon>ecological metagenomes</taxon>
    </lineage>
</organism>
<comment type="caution">
    <text evidence="1">The sequence shown here is derived from an EMBL/GenBank/DDBJ whole genome shotgun (WGS) entry which is preliminary data.</text>
</comment>
<proteinExistence type="predicted"/>
<reference evidence="1" key="1">
    <citation type="journal article" date="2015" name="Nature">
        <title>Complex archaea that bridge the gap between prokaryotes and eukaryotes.</title>
        <authorList>
            <person name="Spang A."/>
            <person name="Saw J.H."/>
            <person name="Jorgensen S.L."/>
            <person name="Zaremba-Niedzwiedzka K."/>
            <person name="Martijn J."/>
            <person name="Lind A.E."/>
            <person name="van Eijk R."/>
            <person name="Schleper C."/>
            <person name="Guy L."/>
            <person name="Ettema T.J."/>
        </authorList>
    </citation>
    <scope>NUCLEOTIDE SEQUENCE</scope>
</reference>
<accession>A0A0F9R5J1</accession>